<dbReference type="KEGG" id="lal:AT746_09630"/>
<name>A0A0U3AWN5_9ALTE</name>
<dbReference type="RefSeq" id="WP_062479734.1">
    <property type="nucleotide sequence ID" value="NZ_CP013650.1"/>
</dbReference>
<gene>
    <name evidence="1" type="ORF">AT746_09630</name>
</gene>
<evidence type="ECO:0000313" key="1">
    <source>
        <dbReference type="EMBL" id="ALS98495.1"/>
    </source>
</evidence>
<protein>
    <submittedName>
        <fullName evidence="1">Uncharacterized protein</fullName>
    </submittedName>
</protein>
<dbReference type="EMBL" id="CP013650">
    <property type="protein sequence ID" value="ALS98495.1"/>
    <property type="molecule type" value="Genomic_DNA"/>
</dbReference>
<sequence>MPSAKTLSLVLSLLVLAVILSVAVWLQKAPSGDDNANDGDCVLDQSDCSFKLGKHSAVVSLSPRPIPIEEQIHFTFDIPDEYRLEEAHIEGVNMYMGRTIVFIDRQQLPLTGISFLGSCSEPSMQWKLSMVFSRDGNSFYRELYFNTTLGNTIL</sequence>
<dbReference type="Proteomes" id="UP000068447">
    <property type="component" value="Chromosome"/>
</dbReference>
<dbReference type="OrthoDB" id="6238758at2"/>
<evidence type="ECO:0000313" key="2">
    <source>
        <dbReference type="Proteomes" id="UP000068447"/>
    </source>
</evidence>
<proteinExistence type="predicted"/>
<dbReference type="AlphaFoldDB" id="A0A0U3AWN5"/>
<reference evidence="1 2" key="1">
    <citation type="submission" date="2015-12" db="EMBL/GenBank/DDBJ databases">
        <title>Complete genome of Lacimicrobium alkaliphilum KCTC 32984.</title>
        <authorList>
            <person name="Kim S.-G."/>
            <person name="Lee Y.-J."/>
        </authorList>
    </citation>
    <scope>NUCLEOTIDE SEQUENCE [LARGE SCALE GENOMIC DNA]</scope>
    <source>
        <strain evidence="1 2">YelD216</strain>
    </source>
</reference>
<accession>A0A0U3AWN5</accession>
<keyword evidence="2" id="KW-1185">Reference proteome</keyword>
<organism evidence="1 2">
    <name type="scientific">Lacimicrobium alkaliphilum</name>
    <dbReference type="NCBI Taxonomy" id="1526571"/>
    <lineage>
        <taxon>Bacteria</taxon>
        <taxon>Pseudomonadati</taxon>
        <taxon>Pseudomonadota</taxon>
        <taxon>Gammaproteobacteria</taxon>
        <taxon>Alteromonadales</taxon>
        <taxon>Alteromonadaceae</taxon>
        <taxon>Lacimicrobium</taxon>
    </lineage>
</organism>
<dbReference type="STRING" id="1526571.AT746_09630"/>